<name>A0A2H0TYS9_9BACT</name>
<dbReference type="PROSITE" id="PS50966">
    <property type="entry name" value="ZF_SWIM"/>
    <property type="match status" value="1"/>
</dbReference>
<sequence>MKSLLSNQLKRKREKAKKYSSEPERFSIKENLVTVVSDHGIRTLQKIDEAWICDCDFFSKYATCSHVIATVEHISKHAQL</sequence>
<dbReference type="AlphaFoldDB" id="A0A2H0TYS9"/>
<evidence type="ECO:0000313" key="4">
    <source>
        <dbReference type="EMBL" id="PIR76547.1"/>
    </source>
</evidence>
<feature type="region of interest" description="Disordered" evidence="2">
    <location>
        <begin position="1"/>
        <end position="21"/>
    </location>
</feature>
<gene>
    <name evidence="4" type="ORF">COU32_01400</name>
</gene>
<evidence type="ECO:0000259" key="3">
    <source>
        <dbReference type="PROSITE" id="PS50966"/>
    </source>
</evidence>
<evidence type="ECO:0000256" key="2">
    <source>
        <dbReference type="SAM" id="MobiDB-lite"/>
    </source>
</evidence>
<organism evidence="4 5">
    <name type="scientific">Candidatus Magasanikbacteria bacterium CG10_big_fil_rev_8_21_14_0_10_42_10</name>
    <dbReference type="NCBI Taxonomy" id="1974649"/>
    <lineage>
        <taxon>Bacteria</taxon>
        <taxon>Candidatus Magasanikiibacteriota</taxon>
    </lineage>
</organism>
<dbReference type="GO" id="GO:0008270">
    <property type="term" value="F:zinc ion binding"/>
    <property type="evidence" value="ECO:0007669"/>
    <property type="project" value="UniProtKB-KW"/>
</dbReference>
<reference evidence="5" key="1">
    <citation type="submission" date="2017-09" db="EMBL/GenBank/DDBJ databases">
        <title>Depth-based differentiation of microbial function through sediment-hosted aquifers and enrichment of novel symbionts in the deep terrestrial subsurface.</title>
        <authorList>
            <person name="Probst A.J."/>
            <person name="Ladd B."/>
            <person name="Jarett J.K."/>
            <person name="Geller-Mcgrath D.E."/>
            <person name="Sieber C.M.K."/>
            <person name="Emerson J.B."/>
            <person name="Anantharaman K."/>
            <person name="Thomas B.C."/>
            <person name="Malmstrom R."/>
            <person name="Stieglmeier M."/>
            <person name="Klingl A."/>
            <person name="Woyke T."/>
            <person name="Ryan C.M."/>
            <person name="Banfield J.F."/>
        </authorList>
    </citation>
    <scope>NUCLEOTIDE SEQUENCE [LARGE SCALE GENOMIC DNA]</scope>
</reference>
<dbReference type="EMBL" id="PFBY01000019">
    <property type="protein sequence ID" value="PIR76547.1"/>
    <property type="molecule type" value="Genomic_DNA"/>
</dbReference>
<keyword evidence="1" id="KW-0479">Metal-binding</keyword>
<proteinExistence type="predicted"/>
<keyword evidence="1" id="KW-0863">Zinc-finger</keyword>
<protein>
    <recommendedName>
        <fullName evidence="3">SWIM-type domain-containing protein</fullName>
    </recommendedName>
</protein>
<keyword evidence="1" id="KW-0862">Zinc</keyword>
<comment type="caution">
    <text evidence="4">The sequence shown here is derived from an EMBL/GenBank/DDBJ whole genome shotgun (WGS) entry which is preliminary data.</text>
</comment>
<dbReference type="InterPro" id="IPR007527">
    <property type="entry name" value="Znf_SWIM"/>
</dbReference>
<dbReference type="Proteomes" id="UP000231530">
    <property type="component" value="Unassembled WGS sequence"/>
</dbReference>
<feature type="domain" description="SWIM-type" evidence="3">
    <location>
        <begin position="33"/>
        <end position="75"/>
    </location>
</feature>
<accession>A0A2H0TYS9</accession>
<evidence type="ECO:0000313" key="5">
    <source>
        <dbReference type="Proteomes" id="UP000231530"/>
    </source>
</evidence>
<evidence type="ECO:0000256" key="1">
    <source>
        <dbReference type="PROSITE-ProRule" id="PRU00325"/>
    </source>
</evidence>